<dbReference type="EMBL" id="VTFZ01000001">
    <property type="protein sequence ID" value="MRX79133.1"/>
    <property type="molecule type" value="Genomic_DNA"/>
</dbReference>
<evidence type="ECO:0000313" key="1">
    <source>
        <dbReference type="EMBL" id="MRX79133.1"/>
    </source>
</evidence>
<sequence length="549" mass="55812">MSAQAIETYNLYVSGIQVTSDNASDVLGDGTVSYDAATNTLTLNGAQLEAPASGDDVALRNNMDELTIRLMGDNTAASSRSRAIYSIGATSLTFVGVDGGTLAATSPVGNAIQIDNGADAIIDGCTIWANSGDGGGLLAPTGNLKIQNNANVYVEGDQNPTTPYSSSALVGRDGITISDSYVEVFTSAGEANAIHTGGSISIENSTVEVALTSDPYYPALYCIGSATITNSTIEAECAANKSIYVLDSLTVADSRVTATSTEDTAIYVATTLSIANSTVTATSGDPNGSPAIYAGPISVAASTVTARGGLHPYRALYIEPTAGKLVELKVDEANYDGSAAAHYDGGGGSPYNAATTVTGSGVEQIRSYRYVYIGEHVHEGVVATCSAPATCDDCGRAYGTTDPNNHAWGEPTWSWAEDGSACTATITCAHDASHTQTAQATITSSVQTPATCTEQGVTAYAATVTVNGTTYTSTKAISDIPALGHSFENGACTVCGAADPDAQPAKQDADNNLVATGDESSALVGTLLAAGAVAVTTGAILRRKAQNSH</sequence>
<name>A0A7K0G5P8_9ACTN</name>
<protein>
    <submittedName>
        <fullName evidence="1">Uncharacterized protein</fullName>
    </submittedName>
</protein>
<organism evidence="1 2">
    <name type="scientific">Enorma shizhengliae</name>
    <dbReference type="NCBI Taxonomy" id="2606615"/>
    <lineage>
        <taxon>Bacteria</taxon>
        <taxon>Bacillati</taxon>
        <taxon>Actinomycetota</taxon>
        <taxon>Coriobacteriia</taxon>
        <taxon>Coriobacteriales</taxon>
        <taxon>Coriobacteriaceae</taxon>
        <taxon>Enorma</taxon>
    </lineage>
</organism>
<dbReference type="AlphaFoldDB" id="A0A7K0G5P8"/>
<evidence type="ECO:0000313" key="2">
    <source>
        <dbReference type="Proteomes" id="UP000470010"/>
    </source>
</evidence>
<reference evidence="2" key="1">
    <citation type="submission" date="2019-08" db="EMBL/GenBank/DDBJ databases">
        <title>Arthrobacter sp. nov., isolated from plateau pika and Tibetan wild ass.</title>
        <authorList>
            <person name="Ge Y."/>
        </authorList>
    </citation>
    <scope>NUCLEOTIDE SEQUENCE [LARGE SCALE GENOMIC DNA]</scope>
    <source>
        <strain evidence="2">HF-1365</strain>
    </source>
</reference>
<gene>
    <name evidence="1" type="ORF">GJE22_00680</name>
</gene>
<proteinExistence type="predicted"/>
<dbReference type="InterPro" id="IPR011050">
    <property type="entry name" value="Pectin_lyase_fold/virulence"/>
</dbReference>
<comment type="caution">
    <text evidence="1">The sequence shown here is derived from an EMBL/GenBank/DDBJ whole genome shotgun (WGS) entry which is preliminary data.</text>
</comment>
<dbReference type="RefSeq" id="WP_186297357.1">
    <property type="nucleotide sequence ID" value="NZ_VLLQ01000001.1"/>
</dbReference>
<keyword evidence="2" id="KW-1185">Reference proteome</keyword>
<accession>A0A7K0G5P8</accession>
<dbReference type="Proteomes" id="UP000470010">
    <property type="component" value="Unassembled WGS sequence"/>
</dbReference>
<dbReference type="SUPFAM" id="SSF51126">
    <property type="entry name" value="Pectin lyase-like"/>
    <property type="match status" value="1"/>
</dbReference>